<dbReference type="InterPro" id="IPR001128">
    <property type="entry name" value="Cyt_P450"/>
</dbReference>
<evidence type="ECO:0000256" key="4">
    <source>
        <dbReference type="ARBA" id="ARBA00023033"/>
    </source>
</evidence>
<reference evidence="7 8" key="1">
    <citation type="journal article" date="2015" name="Genome Biol.">
        <title>Comparative genomics of Steinernema reveals deeply conserved gene regulatory networks.</title>
        <authorList>
            <person name="Dillman A.R."/>
            <person name="Macchietto M."/>
            <person name="Porter C.F."/>
            <person name="Rogers A."/>
            <person name="Williams B."/>
            <person name="Antoshechkin I."/>
            <person name="Lee M.M."/>
            <person name="Goodwin Z."/>
            <person name="Lu X."/>
            <person name="Lewis E.E."/>
            <person name="Goodrich-Blair H."/>
            <person name="Stock S.P."/>
            <person name="Adams B.J."/>
            <person name="Sternberg P.W."/>
            <person name="Mortazavi A."/>
        </authorList>
    </citation>
    <scope>NUCLEOTIDE SEQUENCE [LARGE SCALE GENOMIC DNA]</scope>
    <source>
        <strain evidence="7 8">ALL</strain>
    </source>
</reference>
<evidence type="ECO:0000256" key="3">
    <source>
        <dbReference type="ARBA" id="ARBA00023004"/>
    </source>
</evidence>
<evidence type="ECO:0000256" key="6">
    <source>
        <dbReference type="RuleBase" id="RU000461"/>
    </source>
</evidence>
<keyword evidence="2 5" id="KW-0479">Metal-binding</keyword>
<organism evidence="7 8">
    <name type="scientific">Steinernema carpocapsae</name>
    <name type="common">Entomopathogenic nematode</name>
    <dbReference type="NCBI Taxonomy" id="34508"/>
    <lineage>
        <taxon>Eukaryota</taxon>
        <taxon>Metazoa</taxon>
        <taxon>Ecdysozoa</taxon>
        <taxon>Nematoda</taxon>
        <taxon>Chromadorea</taxon>
        <taxon>Rhabditida</taxon>
        <taxon>Tylenchina</taxon>
        <taxon>Panagrolaimomorpha</taxon>
        <taxon>Strongyloidoidea</taxon>
        <taxon>Steinernematidae</taxon>
        <taxon>Steinernema</taxon>
    </lineage>
</organism>
<comment type="cofactor">
    <cofactor evidence="5">
        <name>heme</name>
        <dbReference type="ChEBI" id="CHEBI:30413"/>
    </cofactor>
</comment>
<evidence type="ECO:0008006" key="9">
    <source>
        <dbReference type="Google" id="ProtNLM"/>
    </source>
</evidence>
<dbReference type="PANTHER" id="PTHR24300">
    <property type="entry name" value="CYTOCHROME P450 508A4-RELATED"/>
    <property type="match status" value="1"/>
</dbReference>
<keyword evidence="5 6" id="KW-0349">Heme</keyword>
<dbReference type="EMBL" id="AZBU02000009">
    <property type="protein sequence ID" value="TKR64312.1"/>
    <property type="molecule type" value="Genomic_DNA"/>
</dbReference>
<comment type="similarity">
    <text evidence="1 6">Belongs to the cytochrome P450 family.</text>
</comment>
<dbReference type="Pfam" id="PF00067">
    <property type="entry name" value="p450"/>
    <property type="match status" value="1"/>
</dbReference>
<dbReference type="Gene3D" id="1.10.630.10">
    <property type="entry name" value="Cytochrome P450"/>
    <property type="match status" value="1"/>
</dbReference>
<dbReference type="STRING" id="34508.A0A4U5M678"/>
<evidence type="ECO:0000256" key="5">
    <source>
        <dbReference type="PIRSR" id="PIRSR602401-1"/>
    </source>
</evidence>
<protein>
    <recommendedName>
        <fullName evidence="9">Cytochrome P450</fullName>
    </recommendedName>
</protein>
<feature type="binding site" description="axial binding residue" evidence="5">
    <location>
        <position position="44"/>
    </location>
    <ligand>
        <name>heme</name>
        <dbReference type="ChEBI" id="CHEBI:30413"/>
    </ligand>
    <ligandPart>
        <name>Fe</name>
        <dbReference type="ChEBI" id="CHEBI:18248"/>
    </ligandPart>
</feature>
<accession>A0A4U5M678</accession>
<dbReference type="PRINTS" id="PR00463">
    <property type="entry name" value="EP450I"/>
</dbReference>
<keyword evidence="4 6" id="KW-0503">Monooxygenase</keyword>
<dbReference type="PANTHER" id="PTHR24300:SF375">
    <property type="entry name" value="CYTOCHROME P450 FAMILY"/>
    <property type="match status" value="1"/>
</dbReference>
<dbReference type="SUPFAM" id="SSF48264">
    <property type="entry name" value="Cytochrome P450"/>
    <property type="match status" value="1"/>
</dbReference>
<keyword evidence="3 5" id="KW-0408">Iron</keyword>
<evidence type="ECO:0000313" key="7">
    <source>
        <dbReference type="EMBL" id="TKR64312.1"/>
    </source>
</evidence>
<comment type="caution">
    <text evidence="7">The sequence shown here is derived from an EMBL/GenBank/DDBJ whole genome shotgun (WGS) entry which is preliminary data.</text>
</comment>
<sequence length="116" mass="13167">MSVIFRNEEIFPYPERFNPERFLDEKNELQQQKMIPFGVGRRACMGEGLAKTEIFLIIANLFKTYKITPATEGGTAPTDPVAEFRGLPTPQTVRVSLREGGCMLTYLLMSESIKFT</sequence>
<gene>
    <name evidence="7" type="ORF">L596_024871</name>
</gene>
<dbReference type="Proteomes" id="UP000298663">
    <property type="component" value="Unassembled WGS sequence"/>
</dbReference>
<dbReference type="GO" id="GO:0005737">
    <property type="term" value="C:cytoplasm"/>
    <property type="evidence" value="ECO:0007669"/>
    <property type="project" value="TreeGrafter"/>
</dbReference>
<dbReference type="AlphaFoldDB" id="A0A4U5M678"/>
<dbReference type="PROSITE" id="PS00086">
    <property type="entry name" value="CYTOCHROME_P450"/>
    <property type="match status" value="1"/>
</dbReference>
<name>A0A4U5M678_STECR</name>
<dbReference type="InterPro" id="IPR017972">
    <property type="entry name" value="Cyt_P450_CS"/>
</dbReference>
<dbReference type="InterPro" id="IPR050182">
    <property type="entry name" value="Cytochrome_P450_fam2"/>
</dbReference>
<keyword evidence="6" id="KW-0560">Oxidoreductase</keyword>
<evidence type="ECO:0000256" key="2">
    <source>
        <dbReference type="ARBA" id="ARBA00022723"/>
    </source>
</evidence>
<dbReference type="GO" id="GO:0006082">
    <property type="term" value="P:organic acid metabolic process"/>
    <property type="evidence" value="ECO:0007669"/>
    <property type="project" value="TreeGrafter"/>
</dbReference>
<reference evidence="7 8" key="2">
    <citation type="journal article" date="2019" name="G3 (Bethesda)">
        <title>Hybrid Assembly of the Genome of the Entomopathogenic Nematode Steinernema carpocapsae Identifies the X-Chromosome.</title>
        <authorList>
            <person name="Serra L."/>
            <person name="Macchietto M."/>
            <person name="Macias-Munoz A."/>
            <person name="McGill C.J."/>
            <person name="Rodriguez I.M."/>
            <person name="Rodriguez B."/>
            <person name="Murad R."/>
            <person name="Mortazavi A."/>
        </authorList>
    </citation>
    <scope>NUCLEOTIDE SEQUENCE [LARGE SCALE GENOMIC DNA]</scope>
    <source>
        <strain evidence="7 8">ALL</strain>
    </source>
</reference>
<dbReference type="InterPro" id="IPR002401">
    <property type="entry name" value="Cyt_P450_E_grp-I"/>
</dbReference>
<dbReference type="GO" id="GO:0006805">
    <property type="term" value="P:xenobiotic metabolic process"/>
    <property type="evidence" value="ECO:0007669"/>
    <property type="project" value="TreeGrafter"/>
</dbReference>
<proteinExistence type="inferred from homology"/>
<dbReference type="GO" id="GO:0005506">
    <property type="term" value="F:iron ion binding"/>
    <property type="evidence" value="ECO:0007669"/>
    <property type="project" value="InterPro"/>
</dbReference>
<dbReference type="GO" id="GO:0020037">
    <property type="term" value="F:heme binding"/>
    <property type="evidence" value="ECO:0007669"/>
    <property type="project" value="InterPro"/>
</dbReference>
<keyword evidence="8" id="KW-1185">Reference proteome</keyword>
<evidence type="ECO:0000256" key="1">
    <source>
        <dbReference type="ARBA" id="ARBA00010617"/>
    </source>
</evidence>
<dbReference type="InterPro" id="IPR036396">
    <property type="entry name" value="Cyt_P450_sf"/>
</dbReference>
<evidence type="ECO:0000313" key="8">
    <source>
        <dbReference type="Proteomes" id="UP000298663"/>
    </source>
</evidence>
<dbReference type="OrthoDB" id="2789670at2759"/>
<dbReference type="GO" id="GO:0016712">
    <property type="term" value="F:oxidoreductase activity, acting on paired donors, with incorporation or reduction of molecular oxygen, reduced flavin or flavoprotein as one donor, and incorporation of one atom of oxygen"/>
    <property type="evidence" value="ECO:0007669"/>
    <property type="project" value="TreeGrafter"/>
</dbReference>